<sequence>MDSFIFRPKYIIPTLDEILSGHSCLQDCGPYNRCNFVQFLNATHCSENFDFTVQIDKFLSSLNAVHQEHLLDDNSIRANDHLQRRWSQFHSVFIAQNSEMEVNIPYTLRVDLHASVLPSRGQLLQVRRVIYELLLDSFNEFISHTRELNHDSSVRRRRSEAVPPESPAFVHFEPMAHSSRLCRSSVADCVHHKELRQHWEKALEEVESKSRGSNSSSGNTSDSSATPAGSRNGSASTLPSKPSSRSSSRGSSITFIVDNIKDYSGWNKTKKIIQRRRSSQESENEAQAKIALQ</sequence>
<feature type="region of interest" description="Disordered" evidence="1">
    <location>
        <begin position="204"/>
        <end position="252"/>
    </location>
</feature>
<feature type="compositionally biased region" description="Basic residues" evidence="1">
    <location>
        <begin position="268"/>
        <end position="277"/>
    </location>
</feature>
<evidence type="ECO:0008006" key="4">
    <source>
        <dbReference type="Google" id="ProtNLM"/>
    </source>
</evidence>
<organism evidence="2 3">
    <name type="scientific">Clavispora lusitaniae</name>
    <name type="common">Candida lusitaniae</name>
    <dbReference type="NCBI Taxonomy" id="36911"/>
    <lineage>
        <taxon>Eukaryota</taxon>
        <taxon>Fungi</taxon>
        <taxon>Dikarya</taxon>
        <taxon>Ascomycota</taxon>
        <taxon>Saccharomycotina</taxon>
        <taxon>Pichiomycetes</taxon>
        <taxon>Metschnikowiaceae</taxon>
        <taxon>Clavispora</taxon>
    </lineage>
</organism>
<evidence type="ECO:0000256" key="1">
    <source>
        <dbReference type="SAM" id="MobiDB-lite"/>
    </source>
</evidence>
<gene>
    <name evidence="2" type="ORF">A9F13_07g03333</name>
</gene>
<dbReference type="SUPFAM" id="SSF48097">
    <property type="entry name" value="Regulator of G-protein signaling, RGS"/>
    <property type="match status" value="1"/>
</dbReference>
<feature type="compositionally biased region" description="Low complexity" evidence="1">
    <location>
        <begin position="233"/>
        <end position="252"/>
    </location>
</feature>
<dbReference type="Gene3D" id="1.10.167.10">
    <property type="entry name" value="Regulator of G-protein Signalling 4, domain 2"/>
    <property type="match status" value="1"/>
</dbReference>
<feature type="region of interest" description="Disordered" evidence="1">
    <location>
        <begin position="267"/>
        <end position="293"/>
    </location>
</feature>
<accession>A0AA91Q0P1</accession>
<comment type="caution">
    <text evidence="2">The sequence shown here is derived from an EMBL/GenBank/DDBJ whole genome shotgun (WGS) entry which is preliminary data.</text>
</comment>
<protein>
    <recommendedName>
        <fullName evidence="4">RGS domain-containing protein</fullName>
    </recommendedName>
</protein>
<name>A0AA91Q0P1_CLALS</name>
<evidence type="ECO:0000313" key="2">
    <source>
        <dbReference type="EMBL" id="OVF08846.1"/>
    </source>
</evidence>
<proteinExistence type="predicted"/>
<feature type="compositionally biased region" description="Low complexity" evidence="1">
    <location>
        <begin position="211"/>
        <end position="224"/>
    </location>
</feature>
<evidence type="ECO:0000313" key="3">
    <source>
        <dbReference type="Proteomes" id="UP000195602"/>
    </source>
</evidence>
<dbReference type="EMBL" id="LYUB02000007">
    <property type="protein sequence ID" value="OVF08846.1"/>
    <property type="molecule type" value="Genomic_DNA"/>
</dbReference>
<dbReference type="InterPro" id="IPR036305">
    <property type="entry name" value="RGS_sf"/>
</dbReference>
<reference evidence="2 3" key="1">
    <citation type="submission" date="2017-04" db="EMBL/GenBank/DDBJ databases">
        <title>Draft genome of the yeast Clavispora lusitaniae type strain CBS 6936.</title>
        <authorList>
            <person name="Durrens P."/>
            <person name="Klopp C."/>
            <person name="Biteau N."/>
            <person name="Fitton-Ouhabi V."/>
            <person name="Dementhon K."/>
            <person name="Accoceberry I."/>
            <person name="Sherman D.J."/>
            <person name="Noel T."/>
        </authorList>
    </citation>
    <scope>NUCLEOTIDE SEQUENCE [LARGE SCALE GENOMIC DNA]</scope>
    <source>
        <strain evidence="2 3">CBS 6936</strain>
    </source>
</reference>
<dbReference type="OMA" id="YDYYTIP"/>
<dbReference type="AlphaFoldDB" id="A0AA91Q0P1"/>
<dbReference type="Proteomes" id="UP000195602">
    <property type="component" value="Unassembled WGS sequence"/>
</dbReference>
<dbReference type="KEGG" id="clus:A9F13_07g03333"/>
<dbReference type="InterPro" id="IPR044926">
    <property type="entry name" value="RGS_subdomain_2"/>
</dbReference>